<protein>
    <submittedName>
        <fullName evidence="1">Uncharacterized protein</fullName>
    </submittedName>
</protein>
<gene>
    <name evidence="1" type="ORF">KC01_LOCUS39103</name>
</gene>
<dbReference type="Proteomes" id="UP001497482">
    <property type="component" value="Chromosome 8"/>
</dbReference>
<keyword evidence="2" id="KW-1185">Reference proteome</keyword>
<dbReference type="AlphaFoldDB" id="A0AAV2MHD6"/>
<name>A0AAV2MHD6_KNICA</name>
<sequence length="149" mass="16348">MRDRRSNPQPRAFQHLQSDETIKTIFRLMRVTSVEGRVRKRGRVTCGDRGAALGVCSKGEELLLLTLWPRDADPLLKHQSIIFGGASVQPIPHSCHPPPAAVVAQKIQLVHVPEPELYNPLTLLSACALKSSSSSSSSRAARVEFCLSL</sequence>
<reference evidence="1 2" key="1">
    <citation type="submission" date="2024-04" db="EMBL/GenBank/DDBJ databases">
        <authorList>
            <person name="Waldvogel A.-M."/>
            <person name="Schoenle A."/>
        </authorList>
    </citation>
    <scope>NUCLEOTIDE SEQUENCE [LARGE SCALE GENOMIC DNA]</scope>
</reference>
<accession>A0AAV2MHD6</accession>
<evidence type="ECO:0000313" key="2">
    <source>
        <dbReference type="Proteomes" id="UP001497482"/>
    </source>
</evidence>
<proteinExistence type="predicted"/>
<evidence type="ECO:0000313" key="1">
    <source>
        <dbReference type="EMBL" id="CAL1612812.1"/>
    </source>
</evidence>
<organism evidence="1 2">
    <name type="scientific">Knipowitschia caucasica</name>
    <name type="common">Caucasian dwarf goby</name>
    <name type="synonym">Pomatoschistus caucasicus</name>
    <dbReference type="NCBI Taxonomy" id="637954"/>
    <lineage>
        <taxon>Eukaryota</taxon>
        <taxon>Metazoa</taxon>
        <taxon>Chordata</taxon>
        <taxon>Craniata</taxon>
        <taxon>Vertebrata</taxon>
        <taxon>Euteleostomi</taxon>
        <taxon>Actinopterygii</taxon>
        <taxon>Neopterygii</taxon>
        <taxon>Teleostei</taxon>
        <taxon>Neoteleostei</taxon>
        <taxon>Acanthomorphata</taxon>
        <taxon>Gobiaria</taxon>
        <taxon>Gobiiformes</taxon>
        <taxon>Gobioidei</taxon>
        <taxon>Gobiidae</taxon>
        <taxon>Gobiinae</taxon>
        <taxon>Knipowitschia</taxon>
    </lineage>
</organism>
<dbReference type="EMBL" id="OZ035830">
    <property type="protein sequence ID" value="CAL1612812.1"/>
    <property type="molecule type" value="Genomic_DNA"/>
</dbReference>